<organism evidence="2 3">
    <name type="scientific">Streptomyces spectabilis</name>
    <dbReference type="NCBI Taxonomy" id="68270"/>
    <lineage>
        <taxon>Bacteria</taxon>
        <taxon>Bacillati</taxon>
        <taxon>Actinomycetota</taxon>
        <taxon>Actinomycetes</taxon>
        <taxon>Kitasatosporales</taxon>
        <taxon>Streptomycetaceae</taxon>
        <taxon>Streptomyces</taxon>
    </lineage>
</organism>
<evidence type="ECO:0000256" key="1">
    <source>
        <dbReference type="SAM" id="Phobius"/>
    </source>
</evidence>
<keyword evidence="1" id="KW-1133">Transmembrane helix</keyword>
<reference evidence="2 3" key="1">
    <citation type="journal article" date="2019" name="J. Ind. Microbiol. Biotechnol.">
        <title>The complete genomic sequence of Streptomyces spectabilis NRRL-2792 and identification of secondary metabolite biosynthetic gene clusters.</title>
        <authorList>
            <person name="Sinha A."/>
            <person name="Phillips-Salemka S."/>
            <person name="Niraula T.A."/>
            <person name="Short K.A."/>
            <person name="Niraula N.P."/>
        </authorList>
    </citation>
    <scope>NUCLEOTIDE SEQUENCE [LARGE SCALE GENOMIC DNA]</scope>
    <source>
        <strain evidence="2 3">NRRL 2792</strain>
    </source>
</reference>
<feature type="transmembrane region" description="Helical" evidence="1">
    <location>
        <begin position="40"/>
        <end position="59"/>
    </location>
</feature>
<feature type="transmembrane region" description="Helical" evidence="1">
    <location>
        <begin position="151"/>
        <end position="168"/>
    </location>
</feature>
<proteinExistence type="predicted"/>
<keyword evidence="1" id="KW-0812">Transmembrane</keyword>
<protein>
    <submittedName>
        <fullName evidence="2">Uncharacterized protein</fullName>
    </submittedName>
</protein>
<accession>A0A516R6G2</accession>
<dbReference type="RefSeq" id="WP_144003144.1">
    <property type="nucleotide sequence ID" value="NZ_CP040916.1"/>
</dbReference>
<feature type="transmembrane region" description="Helical" evidence="1">
    <location>
        <begin position="12"/>
        <end position="28"/>
    </location>
</feature>
<gene>
    <name evidence="2" type="ORF">FH965_12160</name>
</gene>
<dbReference type="Proteomes" id="UP000316806">
    <property type="component" value="Chromosome"/>
</dbReference>
<dbReference type="AlphaFoldDB" id="A0A516R6G2"/>
<name>A0A516R6G2_STRST</name>
<dbReference type="EMBL" id="CP040916">
    <property type="protein sequence ID" value="QDQ11244.1"/>
    <property type="molecule type" value="Genomic_DNA"/>
</dbReference>
<keyword evidence="1" id="KW-0472">Membrane</keyword>
<sequence length="169" mass="18714">MHYTNRPVRRASWAIAAVMAVVAVQFLFGGGEGPRDAWDVSLALALPAGVTWVLVRTGLTPSVEWDEKRLVIRNPFFVYEACLADVRLLGRAGRGGALHVEGVGTVLPWAMTRSVFDGRRAEAARRELRHAVRQADAVASAPVRRRFRVEWTDVLVLPILAAFVWAFLP</sequence>
<evidence type="ECO:0000313" key="3">
    <source>
        <dbReference type="Proteomes" id="UP000316806"/>
    </source>
</evidence>
<evidence type="ECO:0000313" key="2">
    <source>
        <dbReference type="EMBL" id="QDQ11244.1"/>
    </source>
</evidence>